<organism evidence="12 13">
    <name type="scientific">Falsibacillus pallidus</name>
    <dbReference type="NCBI Taxonomy" id="493781"/>
    <lineage>
        <taxon>Bacteria</taxon>
        <taxon>Bacillati</taxon>
        <taxon>Bacillota</taxon>
        <taxon>Bacilli</taxon>
        <taxon>Bacillales</taxon>
        <taxon>Bacillaceae</taxon>
        <taxon>Falsibacillus</taxon>
    </lineage>
</organism>
<feature type="binding site" evidence="6 8">
    <location>
        <position position="60"/>
    </location>
    <ligand>
        <name>substrate</name>
    </ligand>
</feature>
<dbReference type="InterPro" id="IPR029033">
    <property type="entry name" value="His_PPase_superfam"/>
</dbReference>
<comment type="catalytic activity">
    <reaction evidence="1 6 10">
        <text>(2R)-2-phosphoglycerate = (2R)-3-phosphoglycerate</text>
        <dbReference type="Rhea" id="RHEA:15901"/>
        <dbReference type="ChEBI" id="CHEBI:58272"/>
        <dbReference type="ChEBI" id="CHEBI:58289"/>
        <dbReference type="EC" id="5.4.2.11"/>
    </reaction>
</comment>
<evidence type="ECO:0000256" key="10">
    <source>
        <dbReference type="RuleBase" id="RU004512"/>
    </source>
</evidence>
<feature type="active site" description="Proton donor/acceptor" evidence="6 7">
    <location>
        <position position="87"/>
    </location>
</feature>
<dbReference type="NCBIfam" id="NF010713">
    <property type="entry name" value="PRK14115.1"/>
    <property type="match status" value="1"/>
</dbReference>
<accession>A0A370GV38</accession>
<dbReference type="CDD" id="cd07067">
    <property type="entry name" value="HP_PGM_like"/>
    <property type="match status" value="1"/>
</dbReference>
<dbReference type="HAMAP" id="MF_01039">
    <property type="entry name" value="PGAM_GpmA"/>
    <property type="match status" value="1"/>
</dbReference>
<dbReference type="InterPro" id="IPR001345">
    <property type="entry name" value="PG/BPGM_mutase_AS"/>
</dbReference>
<evidence type="ECO:0000256" key="5">
    <source>
        <dbReference type="ARBA" id="ARBA00023235"/>
    </source>
</evidence>
<protein>
    <recommendedName>
        <fullName evidence="6 10">2,3-bisphosphoglycerate-dependent phosphoglycerate mutase</fullName>
        <shortName evidence="6">BPG-dependent PGAM</shortName>
        <shortName evidence="6">PGAM</shortName>
        <shortName evidence="6">Phosphoglyceromutase</shortName>
        <shortName evidence="6">dPGM</shortName>
        <ecNumber evidence="6 10">5.4.2.11</ecNumber>
    </recommendedName>
</protein>
<dbReference type="FunFam" id="3.40.50.1240:FF:000003">
    <property type="entry name" value="2,3-bisphosphoglycerate-dependent phosphoglycerate mutase"/>
    <property type="match status" value="1"/>
</dbReference>
<dbReference type="Pfam" id="PF00300">
    <property type="entry name" value="His_Phos_1"/>
    <property type="match status" value="1"/>
</dbReference>
<comment type="caution">
    <text evidence="12">The sequence shown here is derived from an EMBL/GenBank/DDBJ whole genome shotgun (WGS) entry which is preliminary data.</text>
</comment>
<feature type="binding site" evidence="6 8">
    <location>
        <position position="98"/>
    </location>
    <ligand>
        <name>substrate</name>
    </ligand>
</feature>
<comment type="pathway">
    <text evidence="6 10">Carbohydrate degradation; glycolysis; pyruvate from D-glyceraldehyde 3-phosphate: step 3/5.</text>
</comment>
<dbReference type="SMART" id="SM00855">
    <property type="entry name" value="PGAM"/>
    <property type="match status" value="1"/>
</dbReference>
<keyword evidence="5 6" id="KW-0413">Isomerase</keyword>
<feature type="binding site" evidence="6 8">
    <location>
        <begin position="8"/>
        <end position="15"/>
    </location>
    <ligand>
        <name>substrate</name>
    </ligand>
</feature>
<keyword evidence="3 6" id="KW-0312">Gluconeogenesis</keyword>
<proteinExistence type="inferred from homology"/>
<evidence type="ECO:0000256" key="2">
    <source>
        <dbReference type="ARBA" id="ARBA00006717"/>
    </source>
</evidence>
<feature type="binding site" evidence="6 8">
    <location>
        <begin position="87"/>
        <end position="90"/>
    </location>
    <ligand>
        <name>substrate</name>
    </ligand>
</feature>
<dbReference type="GO" id="GO:0006096">
    <property type="term" value="P:glycolytic process"/>
    <property type="evidence" value="ECO:0007669"/>
    <property type="project" value="UniProtKB-UniRule"/>
</dbReference>
<dbReference type="NCBIfam" id="TIGR01258">
    <property type="entry name" value="pgm_1"/>
    <property type="match status" value="1"/>
</dbReference>
<dbReference type="PROSITE" id="PS00175">
    <property type="entry name" value="PG_MUTASE"/>
    <property type="match status" value="1"/>
</dbReference>
<dbReference type="AlphaFoldDB" id="A0A370GV38"/>
<dbReference type="Gene3D" id="3.40.50.1240">
    <property type="entry name" value="Phosphoglycerate mutase-like"/>
    <property type="match status" value="1"/>
</dbReference>
<evidence type="ECO:0000256" key="8">
    <source>
        <dbReference type="PIRSR" id="PIRSR613078-2"/>
    </source>
</evidence>
<reference evidence="12 13" key="1">
    <citation type="submission" date="2018-07" db="EMBL/GenBank/DDBJ databases">
        <title>Genomic Encyclopedia of Type Strains, Phase IV (KMG-IV): sequencing the most valuable type-strain genomes for metagenomic binning, comparative biology and taxonomic classification.</title>
        <authorList>
            <person name="Goeker M."/>
        </authorList>
    </citation>
    <scope>NUCLEOTIDE SEQUENCE [LARGE SCALE GENOMIC DNA]</scope>
    <source>
        <strain evidence="12 13">DSM 25281</strain>
    </source>
</reference>
<dbReference type="PANTHER" id="PTHR11931">
    <property type="entry name" value="PHOSPHOGLYCERATE MUTASE"/>
    <property type="match status" value="1"/>
</dbReference>
<feature type="site" description="Transition state stabilizer" evidence="6 9">
    <location>
        <position position="182"/>
    </location>
</feature>
<feature type="binding site" evidence="6 8">
    <location>
        <begin position="21"/>
        <end position="22"/>
    </location>
    <ligand>
        <name>substrate</name>
    </ligand>
</feature>
<sequence length="265" mass="30768">MYKLVLIRHGQSVWNLENRFTGWTDVDLTDNGLNEAREAGIILRENGFQFDTAYCSVLKRSIRTLWIILHEMDQMWVPVKKSWKLNERHYGALQGLNKEETAKKYGDEQVHQWRRSMKEKPPAITKEDPRFEADDPKYRDLKENDFPLSENLEDTEKRVLYYWNEEIAPVIKQGNHVIISAHGNTLRSLVQLLDHISADGISDLNIPTSIPLVYELDEELKPLKHYYLSIVGPVPEGEIPKHIPELVEKEDQHLKEDGLIGDAGF</sequence>
<comment type="function">
    <text evidence="6 10">Catalyzes the interconversion of 2-phosphoglycerate and 3-phosphoglycerate.</text>
</comment>
<dbReference type="GO" id="GO:0006094">
    <property type="term" value="P:gluconeogenesis"/>
    <property type="evidence" value="ECO:0007669"/>
    <property type="project" value="UniProtKB-UniRule"/>
</dbReference>
<keyword evidence="13" id="KW-1185">Reference proteome</keyword>
<dbReference type="OrthoDB" id="9781415at2"/>
<dbReference type="InterPro" id="IPR005952">
    <property type="entry name" value="Phosphogly_mut1"/>
</dbReference>
<evidence type="ECO:0000256" key="3">
    <source>
        <dbReference type="ARBA" id="ARBA00022432"/>
    </source>
</evidence>
<evidence type="ECO:0000256" key="1">
    <source>
        <dbReference type="ARBA" id="ARBA00000380"/>
    </source>
</evidence>
<feature type="binding site" evidence="6 8">
    <location>
        <begin position="183"/>
        <end position="184"/>
    </location>
    <ligand>
        <name>substrate</name>
    </ligand>
</feature>
<evidence type="ECO:0000256" key="9">
    <source>
        <dbReference type="PIRSR" id="PIRSR613078-3"/>
    </source>
</evidence>
<dbReference type="SUPFAM" id="SSF53254">
    <property type="entry name" value="Phosphoglycerate mutase-like"/>
    <property type="match status" value="1"/>
</dbReference>
<evidence type="ECO:0000256" key="11">
    <source>
        <dbReference type="SAM" id="MobiDB-lite"/>
    </source>
</evidence>
<dbReference type="EMBL" id="QQAY01000002">
    <property type="protein sequence ID" value="RDI45793.1"/>
    <property type="molecule type" value="Genomic_DNA"/>
</dbReference>
<evidence type="ECO:0000313" key="12">
    <source>
        <dbReference type="EMBL" id="RDI45793.1"/>
    </source>
</evidence>
<evidence type="ECO:0000256" key="7">
    <source>
        <dbReference type="PIRSR" id="PIRSR613078-1"/>
    </source>
</evidence>
<comment type="similarity">
    <text evidence="2 6">Belongs to the phosphoglycerate mutase family. BPG-dependent PGAM subfamily.</text>
</comment>
<feature type="active site" description="Tele-phosphohistidine intermediate" evidence="6 7">
    <location>
        <position position="9"/>
    </location>
</feature>
<keyword evidence="4 6" id="KW-0324">Glycolysis</keyword>
<evidence type="ECO:0000313" key="13">
    <source>
        <dbReference type="Proteomes" id="UP000255326"/>
    </source>
</evidence>
<dbReference type="UniPathway" id="UPA00109">
    <property type="reaction ID" value="UER00186"/>
</dbReference>
<name>A0A370GV38_9BACI</name>
<gene>
    <name evidence="6" type="primary">gpmA</name>
    <name evidence="12" type="ORF">DFR59_102427</name>
</gene>
<dbReference type="EC" id="5.4.2.11" evidence="6 10"/>
<dbReference type="Proteomes" id="UP000255326">
    <property type="component" value="Unassembled WGS sequence"/>
</dbReference>
<feature type="binding site" evidence="6 8">
    <location>
        <begin position="114"/>
        <end position="115"/>
    </location>
    <ligand>
        <name>substrate</name>
    </ligand>
</feature>
<feature type="region of interest" description="Disordered" evidence="11">
    <location>
        <begin position="116"/>
        <end position="136"/>
    </location>
</feature>
<evidence type="ECO:0000256" key="4">
    <source>
        <dbReference type="ARBA" id="ARBA00023152"/>
    </source>
</evidence>
<dbReference type="GO" id="GO:0004619">
    <property type="term" value="F:phosphoglycerate mutase activity"/>
    <property type="evidence" value="ECO:0007669"/>
    <property type="project" value="UniProtKB-UniRule"/>
</dbReference>
<dbReference type="InterPro" id="IPR013078">
    <property type="entry name" value="His_Pase_superF_clade-1"/>
</dbReference>
<evidence type="ECO:0000256" key="6">
    <source>
        <dbReference type="HAMAP-Rule" id="MF_01039"/>
    </source>
</evidence>